<sequence length="172" mass="18742">MTTEAEHPSLITGGCLCGSIRYDVSFGSCQCTMCRKWTGCLYPQFLTVSLSQVSPALPSFPAYKEFPSSPGCLRGFCSDCGSSLVWKTEKTPDELALFIGTLDEKWLIGEKGAGTEKPMEHGIRVHSRGGLGELLATPRNGQYYFENAIEGVTDGARGKKYLTHPSIEEGFD</sequence>
<dbReference type="EMBL" id="KV878336">
    <property type="protein sequence ID" value="OJJ51754.1"/>
    <property type="molecule type" value="Genomic_DNA"/>
</dbReference>
<gene>
    <name evidence="6" type="ORF">ASPZODRAFT_462982</name>
</gene>
<dbReference type="InterPro" id="IPR011057">
    <property type="entry name" value="Mss4-like_sf"/>
</dbReference>
<accession>A0A1L9SX40</accession>
<keyword evidence="7" id="KW-1185">Reference proteome</keyword>
<evidence type="ECO:0000259" key="5">
    <source>
        <dbReference type="PROSITE" id="PS51891"/>
    </source>
</evidence>
<keyword evidence="4" id="KW-0456">Lyase</keyword>
<dbReference type="STRING" id="1073090.A0A1L9SX40"/>
<dbReference type="PANTHER" id="PTHR33337">
    <property type="entry name" value="GFA DOMAIN-CONTAINING PROTEIN"/>
    <property type="match status" value="1"/>
</dbReference>
<dbReference type="InterPro" id="IPR006913">
    <property type="entry name" value="CENP-V/GFA"/>
</dbReference>
<organism evidence="6 7">
    <name type="scientific">Penicilliopsis zonata CBS 506.65</name>
    <dbReference type="NCBI Taxonomy" id="1073090"/>
    <lineage>
        <taxon>Eukaryota</taxon>
        <taxon>Fungi</taxon>
        <taxon>Dikarya</taxon>
        <taxon>Ascomycota</taxon>
        <taxon>Pezizomycotina</taxon>
        <taxon>Eurotiomycetes</taxon>
        <taxon>Eurotiomycetidae</taxon>
        <taxon>Eurotiales</taxon>
        <taxon>Aspergillaceae</taxon>
        <taxon>Penicilliopsis</taxon>
    </lineage>
</organism>
<evidence type="ECO:0000256" key="4">
    <source>
        <dbReference type="ARBA" id="ARBA00023239"/>
    </source>
</evidence>
<dbReference type="SUPFAM" id="SSF51316">
    <property type="entry name" value="Mss4-like"/>
    <property type="match status" value="1"/>
</dbReference>
<dbReference type="PROSITE" id="PS51891">
    <property type="entry name" value="CENP_V_GFA"/>
    <property type="match status" value="1"/>
</dbReference>
<feature type="domain" description="CENP-V/GFA" evidence="5">
    <location>
        <begin position="11"/>
        <end position="120"/>
    </location>
</feature>
<comment type="similarity">
    <text evidence="1">Belongs to the Gfa family.</text>
</comment>
<evidence type="ECO:0000313" key="6">
    <source>
        <dbReference type="EMBL" id="OJJ51754.1"/>
    </source>
</evidence>
<dbReference type="GeneID" id="34614836"/>
<dbReference type="AlphaFoldDB" id="A0A1L9SX40"/>
<dbReference type="Gene3D" id="3.90.1590.10">
    <property type="entry name" value="glutathione-dependent formaldehyde- activating enzyme (gfa)"/>
    <property type="match status" value="1"/>
</dbReference>
<evidence type="ECO:0000256" key="2">
    <source>
        <dbReference type="ARBA" id="ARBA00022723"/>
    </source>
</evidence>
<evidence type="ECO:0000313" key="7">
    <source>
        <dbReference type="Proteomes" id="UP000184188"/>
    </source>
</evidence>
<dbReference type="OrthoDB" id="6329284at2759"/>
<keyword evidence="2" id="KW-0479">Metal-binding</keyword>
<dbReference type="Proteomes" id="UP000184188">
    <property type="component" value="Unassembled WGS sequence"/>
</dbReference>
<evidence type="ECO:0000256" key="1">
    <source>
        <dbReference type="ARBA" id="ARBA00005495"/>
    </source>
</evidence>
<dbReference type="RefSeq" id="XP_022586264.1">
    <property type="nucleotide sequence ID" value="XM_022728372.1"/>
</dbReference>
<name>A0A1L9SX40_9EURO</name>
<evidence type="ECO:0000256" key="3">
    <source>
        <dbReference type="ARBA" id="ARBA00022833"/>
    </source>
</evidence>
<reference evidence="7" key="1">
    <citation type="journal article" date="2017" name="Genome Biol.">
        <title>Comparative genomics reveals high biological diversity and specific adaptations in the industrially and medically important fungal genus Aspergillus.</title>
        <authorList>
            <person name="de Vries R.P."/>
            <person name="Riley R."/>
            <person name="Wiebenga A."/>
            <person name="Aguilar-Osorio G."/>
            <person name="Amillis S."/>
            <person name="Uchima C.A."/>
            <person name="Anderluh G."/>
            <person name="Asadollahi M."/>
            <person name="Askin M."/>
            <person name="Barry K."/>
            <person name="Battaglia E."/>
            <person name="Bayram O."/>
            <person name="Benocci T."/>
            <person name="Braus-Stromeyer S.A."/>
            <person name="Caldana C."/>
            <person name="Canovas D."/>
            <person name="Cerqueira G.C."/>
            <person name="Chen F."/>
            <person name="Chen W."/>
            <person name="Choi C."/>
            <person name="Clum A."/>
            <person name="Dos Santos R.A."/>
            <person name="Damasio A.R."/>
            <person name="Diallinas G."/>
            <person name="Emri T."/>
            <person name="Fekete E."/>
            <person name="Flipphi M."/>
            <person name="Freyberg S."/>
            <person name="Gallo A."/>
            <person name="Gournas C."/>
            <person name="Habgood R."/>
            <person name="Hainaut M."/>
            <person name="Harispe M.L."/>
            <person name="Henrissat B."/>
            <person name="Hilden K.S."/>
            <person name="Hope R."/>
            <person name="Hossain A."/>
            <person name="Karabika E."/>
            <person name="Karaffa L."/>
            <person name="Karanyi Z."/>
            <person name="Krasevec N."/>
            <person name="Kuo A."/>
            <person name="Kusch H."/>
            <person name="LaButti K."/>
            <person name="Lagendijk E.L."/>
            <person name="Lapidus A."/>
            <person name="Levasseur A."/>
            <person name="Lindquist E."/>
            <person name="Lipzen A."/>
            <person name="Logrieco A.F."/>
            <person name="MacCabe A."/>
            <person name="Maekelae M.R."/>
            <person name="Malavazi I."/>
            <person name="Melin P."/>
            <person name="Meyer V."/>
            <person name="Mielnichuk N."/>
            <person name="Miskei M."/>
            <person name="Molnar A.P."/>
            <person name="Mule G."/>
            <person name="Ngan C.Y."/>
            <person name="Orejas M."/>
            <person name="Orosz E."/>
            <person name="Ouedraogo J.P."/>
            <person name="Overkamp K.M."/>
            <person name="Park H.-S."/>
            <person name="Perrone G."/>
            <person name="Piumi F."/>
            <person name="Punt P.J."/>
            <person name="Ram A.F."/>
            <person name="Ramon A."/>
            <person name="Rauscher S."/>
            <person name="Record E."/>
            <person name="Riano-Pachon D.M."/>
            <person name="Robert V."/>
            <person name="Roehrig J."/>
            <person name="Ruller R."/>
            <person name="Salamov A."/>
            <person name="Salih N.S."/>
            <person name="Samson R.A."/>
            <person name="Sandor E."/>
            <person name="Sanguinetti M."/>
            <person name="Schuetze T."/>
            <person name="Sepcic K."/>
            <person name="Shelest E."/>
            <person name="Sherlock G."/>
            <person name="Sophianopoulou V."/>
            <person name="Squina F.M."/>
            <person name="Sun H."/>
            <person name="Susca A."/>
            <person name="Todd R.B."/>
            <person name="Tsang A."/>
            <person name="Unkles S.E."/>
            <person name="van de Wiele N."/>
            <person name="van Rossen-Uffink D."/>
            <person name="Oliveira J.V."/>
            <person name="Vesth T.C."/>
            <person name="Visser J."/>
            <person name="Yu J.-H."/>
            <person name="Zhou M."/>
            <person name="Andersen M.R."/>
            <person name="Archer D.B."/>
            <person name="Baker S.E."/>
            <person name="Benoit I."/>
            <person name="Brakhage A.A."/>
            <person name="Braus G.H."/>
            <person name="Fischer R."/>
            <person name="Frisvad J.C."/>
            <person name="Goldman G.H."/>
            <person name="Houbraken J."/>
            <person name="Oakley B."/>
            <person name="Pocsi I."/>
            <person name="Scazzocchio C."/>
            <person name="Seiboth B."/>
            <person name="vanKuyk P.A."/>
            <person name="Wortman J."/>
            <person name="Dyer P.S."/>
            <person name="Grigoriev I.V."/>
        </authorList>
    </citation>
    <scope>NUCLEOTIDE SEQUENCE [LARGE SCALE GENOMIC DNA]</scope>
    <source>
        <strain evidence="7">CBS 506.65</strain>
    </source>
</reference>
<dbReference type="Pfam" id="PF04828">
    <property type="entry name" value="GFA"/>
    <property type="match status" value="1"/>
</dbReference>
<dbReference type="PANTHER" id="PTHR33337:SF40">
    <property type="entry name" value="CENP-V_GFA DOMAIN-CONTAINING PROTEIN-RELATED"/>
    <property type="match status" value="1"/>
</dbReference>
<proteinExistence type="inferred from homology"/>
<keyword evidence="3" id="KW-0862">Zinc</keyword>
<protein>
    <recommendedName>
        <fullName evidence="5">CENP-V/GFA domain-containing protein</fullName>
    </recommendedName>
</protein>
<dbReference type="VEuPathDB" id="FungiDB:ASPZODRAFT_462982"/>
<dbReference type="GO" id="GO:0016846">
    <property type="term" value="F:carbon-sulfur lyase activity"/>
    <property type="evidence" value="ECO:0007669"/>
    <property type="project" value="InterPro"/>
</dbReference>
<dbReference type="GO" id="GO:0046872">
    <property type="term" value="F:metal ion binding"/>
    <property type="evidence" value="ECO:0007669"/>
    <property type="project" value="UniProtKB-KW"/>
</dbReference>